<feature type="region of interest" description="Disordered" evidence="1">
    <location>
        <begin position="118"/>
        <end position="137"/>
    </location>
</feature>
<dbReference type="KEGG" id="fcy:FRACYDRAFT_183869"/>
<evidence type="ECO:0000313" key="4">
    <source>
        <dbReference type="Proteomes" id="UP000095751"/>
    </source>
</evidence>
<evidence type="ECO:0000256" key="1">
    <source>
        <dbReference type="SAM" id="MobiDB-lite"/>
    </source>
</evidence>
<dbReference type="Pfam" id="PF05050">
    <property type="entry name" value="Methyltransf_21"/>
    <property type="match status" value="1"/>
</dbReference>
<organism evidence="3 4">
    <name type="scientific">Fragilariopsis cylindrus CCMP1102</name>
    <dbReference type="NCBI Taxonomy" id="635003"/>
    <lineage>
        <taxon>Eukaryota</taxon>
        <taxon>Sar</taxon>
        <taxon>Stramenopiles</taxon>
        <taxon>Ochrophyta</taxon>
        <taxon>Bacillariophyta</taxon>
        <taxon>Bacillariophyceae</taxon>
        <taxon>Bacillariophycidae</taxon>
        <taxon>Bacillariales</taxon>
        <taxon>Bacillariaceae</taxon>
        <taxon>Fragilariopsis</taxon>
    </lineage>
</organism>
<reference evidence="3 4" key="1">
    <citation type="submission" date="2016-09" db="EMBL/GenBank/DDBJ databases">
        <title>Extensive genetic diversity and differential bi-allelic expression allows diatom success in the polar Southern Ocean.</title>
        <authorList>
            <consortium name="DOE Joint Genome Institute"/>
            <person name="Mock T."/>
            <person name="Otillar R.P."/>
            <person name="Strauss J."/>
            <person name="Dupont C."/>
            <person name="Frickenhaus S."/>
            <person name="Maumus F."/>
            <person name="Mcmullan M."/>
            <person name="Sanges R."/>
            <person name="Schmutz J."/>
            <person name="Toseland A."/>
            <person name="Valas R."/>
            <person name="Veluchamy A."/>
            <person name="Ward B.J."/>
            <person name="Allen A."/>
            <person name="Barry K."/>
            <person name="Falciatore A."/>
            <person name="Ferrante M."/>
            <person name="Fortunato A.E."/>
            <person name="Gloeckner G."/>
            <person name="Gruber A."/>
            <person name="Hipkin R."/>
            <person name="Janech M."/>
            <person name="Kroth P."/>
            <person name="Leese F."/>
            <person name="Lindquist E."/>
            <person name="Lyon B.R."/>
            <person name="Martin J."/>
            <person name="Mayer C."/>
            <person name="Parker M."/>
            <person name="Quesneville H."/>
            <person name="Raymond J."/>
            <person name="Uhlig C."/>
            <person name="Valentin K.U."/>
            <person name="Worden A.Z."/>
            <person name="Armbrust E.V."/>
            <person name="Bowler C."/>
            <person name="Green B."/>
            <person name="Moulton V."/>
            <person name="Van Oosterhout C."/>
            <person name="Grigoriev I."/>
        </authorList>
    </citation>
    <scope>NUCLEOTIDE SEQUENCE [LARGE SCALE GENOMIC DNA]</scope>
    <source>
        <strain evidence="3 4">CCMP1102</strain>
    </source>
</reference>
<feature type="domain" description="Methyltransferase FkbM" evidence="2">
    <location>
        <begin position="44"/>
        <end position="222"/>
    </location>
</feature>
<dbReference type="SUPFAM" id="SSF53335">
    <property type="entry name" value="S-adenosyl-L-methionine-dependent methyltransferases"/>
    <property type="match status" value="1"/>
</dbReference>
<dbReference type="EMBL" id="KV784357">
    <property type="protein sequence ID" value="OEU17591.1"/>
    <property type="molecule type" value="Genomic_DNA"/>
</dbReference>
<dbReference type="PANTHER" id="PTHR34203:SF15">
    <property type="entry name" value="SLL1173 PROTEIN"/>
    <property type="match status" value="1"/>
</dbReference>
<dbReference type="NCBIfam" id="TIGR01444">
    <property type="entry name" value="fkbM_fam"/>
    <property type="match status" value="1"/>
</dbReference>
<dbReference type="InterPro" id="IPR006342">
    <property type="entry name" value="FkbM_mtfrase"/>
</dbReference>
<evidence type="ECO:0000259" key="2">
    <source>
        <dbReference type="Pfam" id="PF05050"/>
    </source>
</evidence>
<evidence type="ECO:0000313" key="3">
    <source>
        <dbReference type="EMBL" id="OEU17591.1"/>
    </source>
</evidence>
<proteinExistence type="predicted"/>
<keyword evidence="4" id="KW-1185">Reference proteome</keyword>
<dbReference type="PANTHER" id="PTHR34203">
    <property type="entry name" value="METHYLTRANSFERASE, FKBM FAMILY PROTEIN"/>
    <property type="match status" value="1"/>
</dbReference>
<sequence length="255" mass="28583">MSIYPPAKDIWVSRSIEERGCWECESLKLVKAALEKYEDSYLLDVGSNIGQFNTFVSLALGKDAYALEPLKKNYDHTCRTLMKNDLHKHKLHLYKVAFSKARGKVTLHVADKNMGGTQSKFLDGSEHTTTTSSSSLSSLPVEGVDFAHAITLDSFYNEVLPKNRPVVMKVDIEGHELDALGGGLAFLEQANIVFCFMEMLGKTWIEQPMLAGRIVEMMTKKGLVPMILSVQNNDLMPLQGPLESWFKSNNVLDMY</sequence>
<dbReference type="InParanoid" id="A0A1E7FHD9"/>
<dbReference type="InterPro" id="IPR052514">
    <property type="entry name" value="SAM-dependent_MTase"/>
</dbReference>
<feature type="compositionally biased region" description="Low complexity" evidence="1">
    <location>
        <begin position="128"/>
        <end position="137"/>
    </location>
</feature>
<accession>A0A1E7FHD9</accession>
<gene>
    <name evidence="3" type="ORF">FRACYDRAFT_183869</name>
</gene>
<protein>
    <recommendedName>
        <fullName evidence="2">Methyltransferase FkbM domain-containing protein</fullName>
    </recommendedName>
</protein>
<dbReference type="AlphaFoldDB" id="A0A1E7FHD9"/>
<name>A0A1E7FHD9_9STRA</name>
<dbReference type="OrthoDB" id="48684at2759"/>
<dbReference type="InterPro" id="IPR029063">
    <property type="entry name" value="SAM-dependent_MTases_sf"/>
</dbReference>
<dbReference type="Proteomes" id="UP000095751">
    <property type="component" value="Unassembled WGS sequence"/>
</dbReference>
<dbReference type="Gene3D" id="3.40.50.150">
    <property type="entry name" value="Vaccinia Virus protein VP39"/>
    <property type="match status" value="1"/>
</dbReference>